<protein>
    <submittedName>
        <fullName evidence="2">DUF305 domain-containing protein</fullName>
    </submittedName>
</protein>
<proteinExistence type="predicted"/>
<accession>A0ABQ4BVN6</accession>
<dbReference type="EMBL" id="BONC01000003">
    <property type="protein sequence ID" value="GIF54572.1"/>
    <property type="molecule type" value="Genomic_DNA"/>
</dbReference>
<keyword evidence="3" id="KW-1185">Reference proteome</keyword>
<dbReference type="Pfam" id="PF03713">
    <property type="entry name" value="DUF305"/>
    <property type="match status" value="1"/>
</dbReference>
<evidence type="ECO:0000313" key="2">
    <source>
        <dbReference type="EMBL" id="GIF54572.1"/>
    </source>
</evidence>
<reference evidence="2 3" key="1">
    <citation type="submission" date="2021-01" db="EMBL/GenBank/DDBJ databases">
        <title>Whole genome shotgun sequence of Asanoa iriomotensis NBRC 100142.</title>
        <authorList>
            <person name="Komaki H."/>
            <person name="Tamura T."/>
        </authorList>
    </citation>
    <scope>NUCLEOTIDE SEQUENCE [LARGE SCALE GENOMIC DNA]</scope>
    <source>
        <strain evidence="2 3">NBRC 100142</strain>
    </source>
</reference>
<dbReference type="Gene3D" id="1.20.1260.10">
    <property type="match status" value="1"/>
</dbReference>
<evidence type="ECO:0000313" key="3">
    <source>
        <dbReference type="Proteomes" id="UP000624325"/>
    </source>
</evidence>
<dbReference type="PANTHER" id="PTHR36933:SF1">
    <property type="entry name" value="SLL0788 PROTEIN"/>
    <property type="match status" value="1"/>
</dbReference>
<dbReference type="InterPro" id="IPR005183">
    <property type="entry name" value="DUF305_CopM-like"/>
</dbReference>
<dbReference type="InterPro" id="IPR012347">
    <property type="entry name" value="Ferritin-like"/>
</dbReference>
<name>A0ABQ4BVN6_9ACTN</name>
<feature type="domain" description="DUF305" evidence="1">
    <location>
        <begin position="31"/>
        <end position="186"/>
    </location>
</feature>
<dbReference type="PANTHER" id="PTHR36933">
    <property type="entry name" value="SLL0788 PROTEIN"/>
    <property type="match status" value="1"/>
</dbReference>
<organism evidence="2 3">
    <name type="scientific">Asanoa iriomotensis</name>
    <dbReference type="NCBI Taxonomy" id="234613"/>
    <lineage>
        <taxon>Bacteria</taxon>
        <taxon>Bacillati</taxon>
        <taxon>Actinomycetota</taxon>
        <taxon>Actinomycetes</taxon>
        <taxon>Micromonosporales</taxon>
        <taxon>Micromonosporaceae</taxon>
        <taxon>Asanoa</taxon>
    </lineage>
</organism>
<evidence type="ECO:0000259" key="1">
    <source>
        <dbReference type="Pfam" id="PF03713"/>
    </source>
</evidence>
<comment type="caution">
    <text evidence="2">The sequence shown here is derived from an EMBL/GenBank/DDBJ whole genome shotgun (WGS) entry which is preliminary data.</text>
</comment>
<gene>
    <name evidence="2" type="ORF">Air01nite_06670</name>
</gene>
<dbReference type="Proteomes" id="UP000624325">
    <property type="component" value="Unassembled WGS sequence"/>
</dbReference>
<sequence length="191" mass="20343">MIAAAAVALAVGISIGILYPIVRAPGDTSAEAGFARSMSTHHAQAVAMAMRAYAASGDPQITAVAFDIALSQQSQIGTMQSWLRQWNLSPTSTEPAMAWMSRTGTHHGAPTRQMPGMATTQELETLNQATGTDLDRLFCDLMIRHHEGGIAMVDAVLAADPADEVRSLAEAIRKTQQAEVDALRDMRARVG</sequence>